<feature type="domain" description="Peptidase M4" evidence="9">
    <location>
        <begin position="209"/>
        <end position="345"/>
    </location>
</feature>
<dbReference type="PANTHER" id="PTHR33794:SF1">
    <property type="entry name" value="BACILLOLYSIN"/>
    <property type="match status" value="1"/>
</dbReference>
<organism evidence="12 13">
    <name type="scientific">Nocardioides humilatus</name>
    <dbReference type="NCBI Taxonomy" id="2607660"/>
    <lineage>
        <taxon>Bacteria</taxon>
        <taxon>Bacillati</taxon>
        <taxon>Actinomycetota</taxon>
        <taxon>Actinomycetes</taxon>
        <taxon>Propionibacteriales</taxon>
        <taxon>Nocardioidaceae</taxon>
        <taxon>Nocardioides</taxon>
    </lineage>
</organism>
<accession>A0A5B1LF23</accession>
<keyword evidence="13" id="KW-1185">Reference proteome</keyword>
<dbReference type="Gene3D" id="3.10.170.10">
    <property type="match status" value="1"/>
</dbReference>
<feature type="domain" description="FTP" evidence="11">
    <location>
        <begin position="90"/>
        <end position="116"/>
    </location>
</feature>
<protein>
    <submittedName>
        <fullName evidence="12">M4 family peptidase</fullName>
    </submittedName>
</protein>
<evidence type="ECO:0000259" key="9">
    <source>
        <dbReference type="Pfam" id="PF01447"/>
    </source>
</evidence>
<dbReference type="GO" id="GO:0005975">
    <property type="term" value="P:carbohydrate metabolic process"/>
    <property type="evidence" value="ECO:0007669"/>
    <property type="project" value="UniProtKB-ARBA"/>
</dbReference>
<name>A0A5B1LF23_9ACTN</name>
<comment type="caution">
    <text evidence="12">The sequence shown here is derived from an EMBL/GenBank/DDBJ whole genome shotgun (WGS) entry which is preliminary data.</text>
</comment>
<dbReference type="InterPro" id="IPR013783">
    <property type="entry name" value="Ig-like_fold"/>
</dbReference>
<gene>
    <name evidence="12" type="ORF">F0U44_10635</name>
</gene>
<feature type="chain" id="PRO_5022735765" evidence="8">
    <location>
        <begin position="30"/>
        <end position="793"/>
    </location>
</feature>
<dbReference type="InterPro" id="IPR013856">
    <property type="entry name" value="Peptidase_M4_domain"/>
</dbReference>
<evidence type="ECO:0000256" key="8">
    <source>
        <dbReference type="SAM" id="SignalP"/>
    </source>
</evidence>
<feature type="compositionally biased region" description="Low complexity" evidence="7">
    <location>
        <begin position="39"/>
        <end position="50"/>
    </location>
</feature>
<keyword evidence="1" id="KW-0645">Protease</keyword>
<dbReference type="Proteomes" id="UP000325003">
    <property type="component" value="Unassembled WGS sequence"/>
</dbReference>
<keyword evidence="5" id="KW-0862">Zinc</keyword>
<dbReference type="Pfam" id="PF02868">
    <property type="entry name" value="Peptidase_M4_C"/>
    <property type="match status" value="1"/>
</dbReference>
<keyword evidence="4" id="KW-0378">Hydrolase</keyword>
<keyword evidence="3 8" id="KW-0732">Signal</keyword>
<dbReference type="InterPro" id="IPR011096">
    <property type="entry name" value="FTP_domain"/>
</dbReference>
<dbReference type="GO" id="GO:0016020">
    <property type="term" value="C:membrane"/>
    <property type="evidence" value="ECO:0007669"/>
    <property type="project" value="InterPro"/>
</dbReference>
<evidence type="ECO:0000256" key="2">
    <source>
        <dbReference type="ARBA" id="ARBA00022723"/>
    </source>
</evidence>
<dbReference type="AlphaFoldDB" id="A0A5B1LF23"/>
<keyword evidence="2" id="KW-0479">Metal-binding</keyword>
<evidence type="ECO:0000256" key="4">
    <source>
        <dbReference type="ARBA" id="ARBA00022801"/>
    </source>
</evidence>
<dbReference type="Gene3D" id="1.10.390.10">
    <property type="entry name" value="Neutral Protease Domain 2"/>
    <property type="match status" value="1"/>
</dbReference>
<keyword evidence="6" id="KW-0482">Metalloprotease</keyword>
<feature type="signal peptide" evidence="8">
    <location>
        <begin position="1"/>
        <end position="29"/>
    </location>
</feature>
<evidence type="ECO:0000256" key="7">
    <source>
        <dbReference type="SAM" id="MobiDB-lite"/>
    </source>
</evidence>
<evidence type="ECO:0000313" key="12">
    <source>
        <dbReference type="EMBL" id="KAA1418924.1"/>
    </source>
</evidence>
<dbReference type="Pfam" id="PF01447">
    <property type="entry name" value="Peptidase_M4"/>
    <property type="match status" value="1"/>
</dbReference>
<feature type="region of interest" description="Disordered" evidence="7">
    <location>
        <begin position="26"/>
        <end position="50"/>
    </location>
</feature>
<evidence type="ECO:0000256" key="6">
    <source>
        <dbReference type="ARBA" id="ARBA00023049"/>
    </source>
</evidence>
<dbReference type="InterPro" id="IPR015919">
    <property type="entry name" value="Cadherin-like_sf"/>
</dbReference>
<reference evidence="12 13" key="1">
    <citation type="submission" date="2019-09" db="EMBL/GenBank/DDBJ databases">
        <title>Nocardioides panacisoli sp. nov., isolated from the soil of a ginseng field.</title>
        <authorList>
            <person name="Cho C."/>
        </authorList>
    </citation>
    <scope>NUCLEOTIDE SEQUENCE [LARGE SCALE GENOMIC DNA]</scope>
    <source>
        <strain evidence="12 13">BN130099</strain>
    </source>
</reference>
<reference evidence="12 13" key="2">
    <citation type="submission" date="2019-09" db="EMBL/GenBank/DDBJ databases">
        <authorList>
            <person name="Jin C."/>
        </authorList>
    </citation>
    <scope>NUCLEOTIDE SEQUENCE [LARGE SCALE GENOMIC DNA]</scope>
    <source>
        <strain evidence="12 13">BN130099</strain>
    </source>
</reference>
<dbReference type="RefSeq" id="WP_149728264.1">
    <property type="nucleotide sequence ID" value="NZ_VUJV01000003.1"/>
</dbReference>
<dbReference type="SUPFAM" id="SSF49313">
    <property type="entry name" value="Cadherin-like"/>
    <property type="match status" value="1"/>
</dbReference>
<evidence type="ECO:0000259" key="11">
    <source>
        <dbReference type="Pfam" id="PF07504"/>
    </source>
</evidence>
<sequence length="793" mass="83156">MIATRSLVASTIVAVAASLTLLPTGPAQAGDPSVPPSPVTSTQASAPRHDGAGALAAAEAVVAGRAHQLYLSRHDRTVPGKVLRSGPLRFVPYERTYRGLPVVGGDFVVVVRKGAVVYTSVAQTGKVRLSDVTARVPASRARATTAGKVRGAQLGRSQLVVLQRGKKSDLAWRTTAVGRRAGEASRLDVYVDARSGRVLKTTEHVLAGTGHANWSGPDPVDVKTLHVGATFSMATPGATTLSCQNIASPGVNLSGADDDWGNGNGLNIETGCVDALYAAQQEKLMLKGWLGRDGMNASNGWLPIRVGLNDQNAFYDGTQVQIGHNTSGEWVGSLDIVGHEFGHGIDDHTPGGLSGSNTSEFVADVFGTATEFFDNQPVAFDEPDFLIGEEVNLSGSGEIRNMINPALEGDPACWSPIVDDTSNSGTEVHAAAGPGDHWFYLAAIGSNAAGMPVSPTCDGAPVTGIGVQKLVKVFYTAMLMKTTASSYKKYRAWTLVAARNLYGQSSCLEFTRIKQAWDAVSVPAEAGEATCAMGQPAVRVTNANVTKVVTAGAAITPFSMTAAGGSGVYNWSASGLPSGLTINASSGQVSGTPASNTPGSYTVAVTATDTMARVGTGWFNITVNPSASNVCSGDRIGNGGYENQTHAPWTMPLWEYVRNLPSVARTGPGSAWMNGAGTTHTELATQQVRLPSGACRATLTFYVWSLTTETSTTTVFDKLDVKVNNFLMLTRTNLDADKCNPNCPAKNYVKVTKVIPAAFLGKTVTLSFFGQEDSSLWTNWHIDDVAVTITPAP</sequence>
<evidence type="ECO:0000256" key="5">
    <source>
        <dbReference type="ARBA" id="ARBA00022833"/>
    </source>
</evidence>
<dbReference type="GO" id="GO:0006508">
    <property type="term" value="P:proteolysis"/>
    <property type="evidence" value="ECO:0007669"/>
    <property type="project" value="UniProtKB-KW"/>
</dbReference>
<dbReference type="GO" id="GO:0004222">
    <property type="term" value="F:metalloendopeptidase activity"/>
    <property type="evidence" value="ECO:0007669"/>
    <property type="project" value="InterPro"/>
</dbReference>
<evidence type="ECO:0000313" key="13">
    <source>
        <dbReference type="Proteomes" id="UP000325003"/>
    </source>
</evidence>
<dbReference type="Pfam" id="PF07504">
    <property type="entry name" value="FTP"/>
    <property type="match status" value="1"/>
</dbReference>
<dbReference type="SUPFAM" id="SSF55486">
    <property type="entry name" value="Metalloproteases ('zincins'), catalytic domain"/>
    <property type="match status" value="1"/>
</dbReference>
<dbReference type="EMBL" id="VUJV01000003">
    <property type="protein sequence ID" value="KAA1418924.1"/>
    <property type="molecule type" value="Genomic_DNA"/>
</dbReference>
<evidence type="ECO:0000256" key="1">
    <source>
        <dbReference type="ARBA" id="ARBA00022670"/>
    </source>
</evidence>
<evidence type="ECO:0000259" key="10">
    <source>
        <dbReference type="Pfam" id="PF02868"/>
    </source>
</evidence>
<dbReference type="Pfam" id="PF05345">
    <property type="entry name" value="He_PIG"/>
    <property type="match status" value="1"/>
</dbReference>
<dbReference type="PANTHER" id="PTHR33794">
    <property type="entry name" value="BACILLOLYSIN"/>
    <property type="match status" value="1"/>
</dbReference>
<proteinExistence type="predicted"/>
<feature type="domain" description="Peptidase M4 C-terminal" evidence="10">
    <location>
        <begin position="359"/>
        <end position="522"/>
    </location>
</feature>
<dbReference type="Gene3D" id="2.60.40.10">
    <property type="entry name" value="Immunoglobulins"/>
    <property type="match status" value="1"/>
</dbReference>
<dbReference type="GO" id="GO:0005509">
    <property type="term" value="F:calcium ion binding"/>
    <property type="evidence" value="ECO:0007669"/>
    <property type="project" value="InterPro"/>
</dbReference>
<dbReference type="InterPro" id="IPR001570">
    <property type="entry name" value="Peptidase_M4_C_domain"/>
</dbReference>
<evidence type="ECO:0000256" key="3">
    <source>
        <dbReference type="ARBA" id="ARBA00022729"/>
    </source>
</evidence>
<dbReference type="InterPro" id="IPR027268">
    <property type="entry name" value="Peptidase_M4/M1_CTD_sf"/>
</dbReference>
<dbReference type="InterPro" id="IPR050728">
    <property type="entry name" value="Zinc_Metalloprotease_M4"/>
</dbReference>
<dbReference type="CDD" id="cd09597">
    <property type="entry name" value="M4_TLP"/>
    <property type="match status" value="1"/>
</dbReference>